<keyword evidence="4" id="KW-0812">Transmembrane</keyword>
<reference evidence="5 6" key="1">
    <citation type="submission" date="2018-11" db="EMBL/GenBank/DDBJ databases">
        <authorList>
            <consortium name="Pathogen Informatics"/>
        </authorList>
    </citation>
    <scope>NUCLEOTIDE SEQUENCE [LARGE SCALE GENOMIC DNA]</scope>
</reference>
<evidence type="ECO:0000256" key="3">
    <source>
        <dbReference type="PROSITE-ProRule" id="PRU00339"/>
    </source>
</evidence>
<dbReference type="WBParaSite" id="HPBE_0001997701-mRNA-1">
    <property type="protein sequence ID" value="HPBE_0001997701-mRNA-1"/>
    <property type="gene ID" value="HPBE_0001997701"/>
</dbReference>
<evidence type="ECO:0000256" key="2">
    <source>
        <dbReference type="ARBA" id="ARBA00022803"/>
    </source>
</evidence>
<sequence length="176" mass="19813">MKDDDLEANIVAAGSAYSQGRYEEALALYETAITARPQNAILFANKAAILLRLDRVDDALISADRAIELDPTWAKVRARTEVHFVNLWIEEKRDKLALRGVTVRFLALVHVAIRTGNAFVLLAIFKQMAIFTLISVFSCFCKFSSFYLSLFIQPSVFVARANFPSLIRSYLFSPDD</sequence>
<feature type="repeat" description="TPR" evidence="3">
    <location>
        <begin position="6"/>
        <end position="39"/>
    </location>
</feature>
<dbReference type="Gene3D" id="1.25.40.10">
    <property type="entry name" value="Tetratricopeptide repeat domain"/>
    <property type="match status" value="1"/>
</dbReference>
<dbReference type="SUPFAM" id="SSF48452">
    <property type="entry name" value="TPR-like"/>
    <property type="match status" value="1"/>
</dbReference>
<dbReference type="OrthoDB" id="626167at2759"/>
<gene>
    <name evidence="5" type="ORF">HPBE_LOCUS19976</name>
</gene>
<keyword evidence="4" id="KW-1133">Transmembrane helix</keyword>
<dbReference type="Pfam" id="PF13432">
    <property type="entry name" value="TPR_16"/>
    <property type="match status" value="1"/>
</dbReference>
<evidence type="ECO:0000256" key="4">
    <source>
        <dbReference type="SAM" id="Phobius"/>
    </source>
</evidence>
<protein>
    <submittedName>
        <fullName evidence="7">TPR_REGION domain-containing protein</fullName>
    </submittedName>
</protein>
<dbReference type="PANTHER" id="PTHR22904:SF523">
    <property type="entry name" value="STRESS-INDUCED-PHOSPHOPROTEIN 1"/>
    <property type="match status" value="1"/>
</dbReference>
<accession>A0A3P8C9C5</accession>
<dbReference type="AlphaFoldDB" id="A0A183GCQ7"/>
<dbReference type="GO" id="GO:0051879">
    <property type="term" value="F:Hsp90 protein binding"/>
    <property type="evidence" value="ECO:0007669"/>
    <property type="project" value="TreeGrafter"/>
</dbReference>
<dbReference type="PROSITE" id="PS50005">
    <property type="entry name" value="TPR"/>
    <property type="match status" value="1"/>
</dbReference>
<dbReference type="InterPro" id="IPR011990">
    <property type="entry name" value="TPR-like_helical_dom_sf"/>
</dbReference>
<organism evidence="6 7">
    <name type="scientific">Heligmosomoides polygyrus</name>
    <name type="common">Parasitic roundworm</name>
    <dbReference type="NCBI Taxonomy" id="6339"/>
    <lineage>
        <taxon>Eukaryota</taxon>
        <taxon>Metazoa</taxon>
        <taxon>Ecdysozoa</taxon>
        <taxon>Nematoda</taxon>
        <taxon>Chromadorea</taxon>
        <taxon>Rhabditida</taxon>
        <taxon>Rhabditina</taxon>
        <taxon>Rhabditomorpha</taxon>
        <taxon>Strongyloidea</taxon>
        <taxon>Heligmosomidae</taxon>
        <taxon>Heligmosomoides</taxon>
    </lineage>
</organism>
<name>A0A183GCQ7_HELPZ</name>
<dbReference type="InterPro" id="IPR019734">
    <property type="entry name" value="TPR_rpt"/>
</dbReference>
<keyword evidence="4" id="KW-0472">Membrane</keyword>
<proteinExistence type="predicted"/>
<keyword evidence="1" id="KW-0677">Repeat</keyword>
<dbReference type="SMART" id="SM00028">
    <property type="entry name" value="TPR"/>
    <property type="match status" value="2"/>
</dbReference>
<dbReference type="Proteomes" id="UP000050761">
    <property type="component" value="Unassembled WGS sequence"/>
</dbReference>
<feature type="transmembrane region" description="Helical" evidence="4">
    <location>
        <begin position="119"/>
        <end position="141"/>
    </location>
</feature>
<dbReference type="EMBL" id="UZAH01031765">
    <property type="protein sequence ID" value="VDP17688.1"/>
    <property type="molecule type" value="Genomic_DNA"/>
</dbReference>
<evidence type="ECO:0000313" key="5">
    <source>
        <dbReference type="EMBL" id="VDP17688.1"/>
    </source>
</evidence>
<dbReference type="PANTHER" id="PTHR22904">
    <property type="entry name" value="TPR REPEAT CONTAINING PROTEIN"/>
    <property type="match status" value="1"/>
</dbReference>
<evidence type="ECO:0000313" key="7">
    <source>
        <dbReference type="WBParaSite" id="HPBE_0001997701-mRNA-1"/>
    </source>
</evidence>
<evidence type="ECO:0000256" key="1">
    <source>
        <dbReference type="ARBA" id="ARBA00022737"/>
    </source>
</evidence>
<keyword evidence="2 3" id="KW-0802">TPR repeat</keyword>
<evidence type="ECO:0000313" key="6">
    <source>
        <dbReference type="Proteomes" id="UP000050761"/>
    </source>
</evidence>
<reference evidence="7" key="2">
    <citation type="submission" date="2019-09" db="UniProtKB">
        <authorList>
            <consortium name="WormBaseParasite"/>
        </authorList>
    </citation>
    <scope>IDENTIFICATION</scope>
</reference>
<accession>A0A183GCQ7</accession>
<keyword evidence="6" id="KW-1185">Reference proteome</keyword>